<dbReference type="Proteomes" id="UP000747542">
    <property type="component" value="Unassembled WGS sequence"/>
</dbReference>
<comment type="caution">
    <text evidence="2">The sequence shown here is derived from an EMBL/GenBank/DDBJ whole genome shotgun (WGS) entry which is preliminary data.</text>
</comment>
<dbReference type="AlphaFoldDB" id="A0A8J5MRF7"/>
<feature type="region of interest" description="Disordered" evidence="1">
    <location>
        <begin position="1"/>
        <end position="94"/>
    </location>
</feature>
<name>A0A8J5MRF7_HOMAM</name>
<feature type="compositionally biased region" description="Gly residues" evidence="1">
    <location>
        <begin position="31"/>
        <end position="61"/>
    </location>
</feature>
<feature type="non-terminal residue" evidence="2">
    <location>
        <position position="1"/>
    </location>
</feature>
<accession>A0A8J5MRF7</accession>
<evidence type="ECO:0000313" key="3">
    <source>
        <dbReference type="Proteomes" id="UP000747542"/>
    </source>
</evidence>
<organism evidence="2 3">
    <name type="scientific">Homarus americanus</name>
    <name type="common">American lobster</name>
    <dbReference type="NCBI Taxonomy" id="6706"/>
    <lineage>
        <taxon>Eukaryota</taxon>
        <taxon>Metazoa</taxon>
        <taxon>Ecdysozoa</taxon>
        <taxon>Arthropoda</taxon>
        <taxon>Crustacea</taxon>
        <taxon>Multicrustacea</taxon>
        <taxon>Malacostraca</taxon>
        <taxon>Eumalacostraca</taxon>
        <taxon>Eucarida</taxon>
        <taxon>Decapoda</taxon>
        <taxon>Pleocyemata</taxon>
        <taxon>Astacidea</taxon>
        <taxon>Nephropoidea</taxon>
        <taxon>Nephropidae</taxon>
        <taxon>Homarus</taxon>
    </lineage>
</organism>
<gene>
    <name evidence="2" type="ORF">Hamer_G007625</name>
</gene>
<proteinExistence type="predicted"/>
<reference evidence="2" key="1">
    <citation type="journal article" date="2021" name="Sci. Adv.">
        <title>The American lobster genome reveals insights on longevity, neural, and immune adaptations.</title>
        <authorList>
            <person name="Polinski J.M."/>
            <person name="Zimin A.V."/>
            <person name="Clark K.F."/>
            <person name="Kohn A.B."/>
            <person name="Sadowski N."/>
            <person name="Timp W."/>
            <person name="Ptitsyn A."/>
            <person name="Khanna P."/>
            <person name="Romanova D.Y."/>
            <person name="Williams P."/>
            <person name="Greenwood S.J."/>
            <person name="Moroz L.L."/>
            <person name="Walt D.R."/>
            <person name="Bodnar A.G."/>
        </authorList>
    </citation>
    <scope>NUCLEOTIDE SEQUENCE</scope>
    <source>
        <strain evidence="2">GMGI-L3</strain>
    </source>
</reference>
<keyword evidence="3" id="KW-1185">Reference proteome</keyword>
<evidence type="ECO:0000313" key="2">
    <source>
        <dbReference type="EMBL" id="KAG7160864.1"/>
    </source>
</evidence>
<sequence>KLLPIQVFLNRKDASRPNQAEIGGLSQDGGLSQGGGLGQEGGISQGGGLSQDGGLSQGGGHILNDGDTDGGQIQKDGHDQELGPSSRRKCKKPSHKLSVNYWRTKYMNNKASVKHFQSYLRAAKSTIRKQNTWKPAAAIFSNAQLRRLSNPASRSPWNQDSVAKALALSPSLPKLMSTLVEVQDETDDNTPYCTARNIGFQLFECEVDDIEYHEVQLIMSQTIDNQGCPSKESIDA</sequence>
<feature type="non-terminal residue" evidence="2">
    <location>
        <position position="236"/>
    </location>
</feature>
<evidence type="ECO:0000256" key="1">
    <source>
        <dbReference type="SAM" id="MobiDB-lite"/>
    </source>
</evidence>
<dbReference type="EMBL" id="JAHLQT010030594">
    <property type="protein sequence ID" value="KAG7160864.1"/>
    <property type="molecule type" value="Genomic_DNA"/>
</dbReference>
<protein>
    <submittedName>
        <fullName evidence="2">Uncharacterized protein</fullName>
    </submittedName>
</protein>